<name>A0A0N0P4L4_LEPSE</name>
<evidence type="ECO:0000313" key="3">
    <source>
        <dbReference type="Proteomes" id="UP000038009"/>
    </source>
</evidence>
<dbReference type="OMA" id="CWATLCD"/>
<gene>
    <name evidence="2" type="ORF">ABL78_5493</name>
</gene>
<accession>A0A0N0P4L4</accession>
<dbReference type="EMBL" id="LJSK01000187">
    <property type="protein sequence ID" value="KPI85439.1"/>
    <property type="molecule type" value="Genomic_DNA"/>
</dbReference>
<dbReference type="Proteomes" id="UP000038009">
    <property type="component" value="Unassembled WGS sequence"/>
</dbReference>
<dbReference type="VEuPathDB" id="TriTrypDB:Lsey_0187_0030"/>
<evidence type="ECO:0000256" key="1">
    <source>
        <dbReference type="SAM" id="MobiDB-lite"/>
    </source>
</evidence>
<reference evidence="2 3" key="1">
    <citation type="journal article" date="2015" name="PLoS Pathog.">
        <title>Leptomonas seymouri: Adaptations to the Dixenous Life Cycle Analyzed by Genome Sequencing, Transcriptome Profiling and Co-infection with Leishmania donovani.</title>
        <authorList>
            <person name="Kraeva N."/>
            <person name="Butenko A."/>
            <person name="Hlavacova J."/>
            <person name="Kostygov A."/>
            <person name="Myskova J."/>
            <person name="Grybchuk D."/>
            <person name="Lestinova T."/>
            <person name="Votypka J."/>
            <person name="Volf P."/>
            <person name="Opperdoes F."/>
            <person name="Flegontov P."/>
            <person name="Lukes J."/>
            <person name="Yurchenko V."/>
        </authorList>
    </citation>
    <scope>NUCLEOTIDE SEQUENCE [LARGE SCALE GENOMIC DNA]</scope>
    <source>
        <strain evidence="2 3">ATCC 30220</strain>
    </source>
</reference>
<feature type="region of interest" description="Disordered" evidence="1">
    <location>
        <begin position="217"/>
        <end position="244"/>
    </location>
</feature>
<dbReference type="AlphaFoldDB" id="A0A0N0P4L4"/>
<feature type="region of interest" description="Disordered" evidence="1">
    <location>
        <begin position="100"/>
        <end position="144"/>
    </location>
</feature>
<evidence type="ECO:0000313" key="2">
    <source>
        <dbReference type="EMBL" id="KPI85439.1"/>
    </source>
</evidence>
<keyword evidence="3" id="KW-1185">Reference proteome</keyword>
<feature type="compositionally biased region" description="Gly residues" evidence="1">
    <location>
        <begin position="222"/>
        <end position="238"/>
    </location>
</feature>
<protein>
    <submittedName>
        <fullName evidence="2">Uncharacterized protein</fullName>
    </submittedName>
</protein>
<proteinExistence type="predicted"/>
<sequence>MLRLASLNIRSALRQRSRSTALLTAHKFYLNKPFVSKGVPSSAHCENESPELPISGAARVMPQDVETERRFNRATSTEVWELKGVFSNWVQDVLGYHTPLGLREPQPSSGAEEDNITDGNQDYSKPREKASAEAGLTAASTEEDVDIAQPAEAPHCSSSSNGRGRTGAFSFYGPLTSFEVSPVFEWMGCLWQWRPMEVQLARSATYLLAEGSTAAHGKPVVVGGGGRDQDNGGAGSHGSGHKATPASRRYYLVPFLLLPTHEVVAGRPRLHTALRDAVLAHRTCFCEANSGSSIFHNPELCRLQQRGMLASLTPALWVLTAPTPVGDLPLDVSKQHDEHSLSVFNVMERQLASKTYAKDHATTIAPLIPPTEETWEAATQEQHNDRYSDKAPRGGISDTPYVRVICTESQEEVVPRAAAAPAALAVAPKPSEPSRLLPLRRNVVGGGLAELLLTVDRYAALIVRGELTLSAACWATLCDTKSWWVVQRLRLTPREVERELVAAMAAHRRWQRRALARNRTLVGKSSHGVRFDEYPSLARWIGN</sequence>
<organism evidence="2 3">
    <name type="scientific">Leptomonas seymouri</name>
    <dbReference type="NCBI Taxonomy" id="5684"/>
    <lineage>
        <taxon>Eukaryota</taxon>
        <taxon>Discoba</taxon>
        <taxon>Euglenozoa</taxon>
        <taxon>Kinetoplastea</taxon>
        <taxon>Metakinetoplastina</taxon>
        <taxon>Trypanosomatida</taxon>
        <taxon>Trypanosomatidae</taxon>
        <taxon>Leishmaniinae</taxon>
        <taxon>Leptomonas</taxon>
    </lineage>
</organism>
<dbReference type="OrthoDB" id="273646at2759"/>
<comment type="caution">
    <text evidence="2">The sequence shown here is derived from an EMBL/GenBank/DDBJ whole genome shotgun (WGS) entry which is preliminary data.</text>
</comment>